<sequence length="163" mass="18282">MNDPDRKSRLIMRRSLVRLSRPVEVGSSTIVQRTSKGGRDTRFGTRRCAFDDKPYGVAESYSREGIVVEMIHLHLCLWATFMALFFDDLGPWRLVRNIAPTRELEAFGPGLRVYGPFFGPFPGGCVNFRRLDACKASSAFLSSGCYVSLCGPSVERGRFAFLC</sequence>
<proteinExistence type="predicted"/>
<keyword evidence="2" id="KW-1185">Reference proteome</keyword>
<dbReference type="Proteomes" id="UP001341840">
    <property type="component" value="Unassembled WGS sequence"/>
</dbReference>
<comment type="caution">
    <text evidence="1">The sequence shown here is derived from an EMBL/GenBank/DDBJ whole genome shotgun (WGS) entry which is preliminary data.</text>
</comment>
<dbReference type="EMBL" id="JASCZI010000328">
    <property type="protein sequence ID" value="MED6111079.1"/>
    <property type="molecule type" value="Genomic_DNA"/>
</dbReference>
<evidence type="ECO:0000313" key="2">
    <source>
        <dbReference type="Proteomes" id="UP001341840"/>
    </source>
</evidence>
<organism evidence="1 2">
    <name type="scientific">Stylosanthes scabra</name>
    <dbReference type="NCBI Taxonomy" id="79078"/>
    <lineage>
        <taxon>Eukaryota</taxon>
        <taxon>Viridiplantae</taxon>
        <taxon>Streptophyta</taxon>
        <taxon>Embryophyta</taxon>
        <taxon>Tracheophyta</taxon>
        <taxon>Spermatophyta</taxon>
        <taxon>Magnoliopsida</taxon>
        <taxon>eudicotyledons</taxon>
        <taxon>Gunneridae</taxon>
        <taxon>Pentapetalae</taxon>
        <taxon>rosids</taxon>
        <taxon>fabids</taxon>
        <taxon>Fabales</taxon>
        <taxon>Fabaceae</taxon>
        <taxon>Papilionoideae</taxon>
        <taxon>50 kb inversion clade</taxon>
        <taxon>dalbergioids sensu lato</taxon>
        <taxon>Dalbergieae</taxon>
        <taxon>Pterocarpus clade</taxon>
        <taxon>Stylosanthes</taxon>
    </lineage>
</organism>
<reference evidence="1 2" key="1">
    <citation type="journal article" date="2023" name="Plants (Basel)">
        <title>Bridging the Gap: Combining Genomics and Transcriptomics Approaches to Understand Stylosanthes scabra, an Orphan Legume from the Brazilian Caatinga.</title>
        <authorList>
            <person name="Ferreira-Neto J.R.C."/>
            <person name="da Silva M.D."/>
            <person name="Binneck E."/>
            <person name="de Melo N.F."/>
            <person name="da Silva R.H."/>
            <person name="de Melo A.L.T.M."/>
            <person name="Pandolfi V."/>
            <person name="Bustamante F.O."/>
            <person name="Brasileiro-Vidal A.C."/>
            <person name="Benko-Iseppon A.M."/>
        </authorList>
    </citation>
    <scope>NUCLEOTIDE SEQUENCE [LARGE SCALE GENOMIC DNA]</scope>
    <source>
        <tissue evidence="1">Leaves</tissue>
    </source>
</reference>
<evidence type="ECO:0000313" key="1">
    <source>
        <dbReference type="EMBL" id="MED6111079.1"/>
    </source>
</evidence>
<protein>
    <submittedName>
        <fullName evidence="1">Uncharacterized protein</fullName>
    </submittedName>
</protein>
<accession>A0ABU6QIT2</accession>
<name>A0ABU6QIT2_9FABA</name>
<gene>
    <name evidence="1" type="ORF">PIB30_049160</name>
</gene>